<gene>
    <name evidence="1" type="ORF">Taro_016922</name>
</gene>
<dbReference type="AlphaFoldDB" id="A0A843UM56"/>
<evidence type="ECO:0000313" key="1">
    <source>
        <dbReference type="EMBL" id="MQL84421.1"/>
    </source>
</evidence>
<reference evidence="1" key="1">
    <citation type="submission" date="2017-07" db="EMBL/GenBank/DDBJ databases">
        <title>Taro Niue Genome Assembly and Annotation.</title>
        <authorList>
            <person name="Atibalentja N."/>
            <person name="Keating K."/>
            <person name="Fields C.J."/>
        </authorList>
    </citation>
    <scope>NUCLEOTIDE SEQUENCE</scope>
    <source>
        <strain evidence="1">Niue_2</strain>
        <tissue evidence="1">Leaf</tissue>
    </source>
</reference>
<evidence type="ECO:0000313" key="2">
    <source>
        <dbReference type="Proteomes" id="UP000652761"/>
    </source>
</evidence>
<dbReference type="Proteomes" id="UP000652761">
    <property type="component" value="Unassembled WGS sequence"/>
</dbReference>
<organism evidence="1 2">
    <name type="scientific">Colocasia esculenta</name>
    <name type="common">Wild taro</name>
    <name type="synonym">Arum esculentum</name>
    <dbReference type="NCBI Taxonomy" id="4460"/>
    <lineage>
        <taxon>Eukaryota</taxon>
        <taxon>Viridiplantae</taxon>
        <taxon>Streptophyta</taxon>
        <taxon>Embryophyta</taxon>
        <taxon>Tracheophyta</taxon>
        <taxon>Spermatophyta</taxon>
        <taxon>Magnoliopsida</taxon>
        <taxon>Liliopsida</taxon>
        <taxon>Araceae</taxon>
        <taxon>Aroideae</taxon>
        <taxon>Colocasieae</taxon>
        <taxon>Colocasia</taxon>
    </lineage>
</organism>
<name>A0A843UM56_COLES</name>
<dbReference type="EMBL" id="NMUH01000760">
    <property type="protein sequence ID" value="MQL84421.1"/>
    <property type="molecule type" value="Genomic_DNA"/>
</dbReference>
<accession>A0A843UM56</accession>
<protein>
    <submittedName>
        <fullName evidence="1">Uncharacterized protein</fullName>
    </submittedName>
</protein>
<comment type="caution">
    <text evidence="1">The sequence shown here is derived from an EMBL/GenBank/DDBJ whole genome shotgun (WGS) entry which is preliminary data.</text>
</comment>
<sequence>MDIFFPRSSAAACTNRPLEADLSVIRVAQRKQGRFNTHRLFKILVDPYLAGLVASVWPISVCFRCLRKFLGLSGLAIWAHSTRWITGCERDGGVHRVQVTTAQVVAFLLPLFGATSACTPCVARGVRLADVRVGRRRAPRSRRRDTSRSQPLCIFKEVLARQSCRKLCSARGGYCGASPGDSAVW</sequence>
<keyword evidence="2" id="KW-1185">Reference proteome</keyword>
<proteinExistence type="predicted"/>